<accession>A0A563VTC3</accession>
<protein>
    <submittedName>
        <fullName evidence="1">Uncharacterized protein</fullName>
    </submittedName>
</protein>
<reference evidence="1 2" key="1">
    <citation type="submission" date="2019-01" db="EMBL/GenBank/DDBJ databases">
        <authorList>
            <person name="Brito A."/>
        </authorList>
    </citation>
    <scope>NUCLEOTIDE SEQUENCE [LARGE SCALE GENOMIC DNA]</scope>
    <source>
        <strain evidence="1">1</strain>
    </source>
</reference>
<sequence>MLVGRDAIYGFSTVVNYTVSHALTRDKGWKLGVVMSPPQPIQYKPEF</sequence>
<dbReference type="Proteomes" id="UP000320055">
    <property type="component" value="Unassembled WGS sequence"/>
</dbReference>
<proteinExistence type="predicted"/>
<gene>
    <name evidence="1" type="ORF">H1P_280004</name>
</gene>
<evidence type="ECO:0000313" key="2">
    <source>
        <dbReference type="Proteomes" id="UP000320055"/>
    </source>
</evidence>
<name>A0A563VTC3_9CYAN</name>
<evidence type="ECO:0000313" key="1">
    <source>
        <dbReference type="EMBL" id="VEP14663.1"/>
    </source>
</evidence>
<keyword evidence="2" id="KW-1185">Reference proteome</keyword>
<dbReference type="EMBL" id="CAACVJ010000201">
    <property type="protein sequence ID" value="VEP14663.1"/>
    <property type="molecule type" value="Genomic_DNA"/>
</dbReference>
<organism evidence="1 2">
    <name type="scientific">Hyella patelloides LEGE 07179</name>
    <dbReference type="NCBI Taxonomy" id="945734"/>
    <lineage>
        <taxon>Bacteria</taxon>
        <taxon>Bacillati</taxon>
        <taxon>Cyanobacteriota</taxon>
        <taxon>Cyanophyceae</taxon>
        <taxon>Pleurocapsales</taxon>
        <taxon>Hyellaceae</taxon>
        <taxon>Hyella</taxon>
    </lineage>
</organism>
<dbReference type="AlphaFoldDB" id="A0A563VTC3"/>